<dbReference type="Pfam" id="PF05983">
    <property type="entry name" value="Med7"/>
    <property type="match status" value="1"/>
</dbReference>
<dbReference type="GO" id="GO:0006357">
    <property type="term" value="P:regulation of transcription by RNA polymerase II"/>
    <property type="evidence" value="ECO:0007669"/>
    <property type="project" value="InterPro"/>
</dbReference>
<evidence type="ECO:0000256" key="1">
    <source>
        <dbReference type="ARBA" id="ARBA00004123"/>
    </source>
</evidence>
<gene>
    <name evidence="11" type="ORF">OOU_Y34scaffold00148g11</name>
</gene>
<dbReference type="GO" id="GO:0070847">
    <property type="term" value="C:core mediator complex"/>
    <property type="evidence" value="ECO:0007669"/>
    <property type="project" value="TreeGrafter"/>
</dbReference>
<comment type="function">
    <text evidence="9">Component of the Mediator complex, a coactivator involved in the regulated transcription of nearly all RNA polymerase II-dependent genes. Mediator functions as a bridge to convey information from gene-specific regulatory proteins to the basal RNA polymerase II transcription machinery. Mediator is recruited to promoters by direct interactions with regulatory proteins and serves as a scaffold for the assembly of a functional preinitiation complex with RNA polymerase II and the general transcription factors.</text>
</comment>
<dbReference type="Gene3D" id="6.10.140.200">
    <property type="match status" value="1"/>
</dbReference>
<evidence type="ECO:0000313" key="11">
    <source>
        <dbReference type="EMBL" id="ELQ43508.1"/>
    </source>
</evidence>
<name>A0AA97PR03_PYRO3</name>
<comment type="subcellular location">
    <subcellularLocation>
        <location evidence="1 10">Nucleus</location>
    </subcellularLocation>
</comment>
<evidence type="ECO:0000256" key="10">
    <source>
        <dbReference type="RuleBase" id="RU364060"/>
    </source>
</evidence>
<evidence type="ECO:0000256" key="9">
    <source>
        <dbReference type="ARBA" id="ARBA00025687"/>
    </source>
</evidence>
<keyword evidence="6 10" id="KW-0010">Activator</keyword>
<evidence type="ECO:0000256" key="5">
    <source>
        <dbReference type="ARBA" id="ARBA00023015"/>
    </source>
</evidence>
<proteinExistence type="inferred from homology"/>
<reference evidence="11" key="1">
    <citation type="journal article" date="2012" name="PLoS Genet.">
        <title>Comparative analysis of the genomes of two field isolates of the rice blast fungus Magnaporthe oryzae.</title>
        <authorList>
            <person name="Xue M."/>
            <person name="Yang J."/>
            <person name="Li Z."/>
            <person name="Hu S."/>
            <person name="Yao N."/>
            <person name="Dean R.A."/>
            <person name="Zhao W."/>
            <person name="Shen M."/>
            <person name="Zhang H."/>
            <person name="Li C."/>
            <person name="Liu L."/>
            <person name="Cao L."/>
            <person name="Xu X."/>
            <person name="Xing Y."/>
            <person name="Hsiang T."/>
            <person name="Zhang Z."/>
            <person name="Xu J.R."/>
            <person name="Peng Y.L."/>
        </authorList>
    </citation>
    <scope>NUCLEOTIDE SEQUENCE</scope>
    <source>
        <strain evidence="11">Y34</strain>
    </source>
</reference>
<evidence type="ECO:0000256" key="3">
    <source>
        <dbReference type="ARBA" id="ARBA00011837"/>
    </source>
</evidence>
<sequence>MAEEEPAQNRSFPMPPDYFWKDFTPQNIERIQQLRNEYKDATGIDPPPRLPSLPEELWHLQPPAEPADGKWKVFGDTYTLKDELPTLEDQNIQRVIPTPPPPDSAVPAHADRALVMKRLAKSILLNFLELVGAMAVQPAHGEDKVADISALLMNMEHAINEYRPHQTREQLIQTMQERLDRTRAETAALRAAADKARRVLEGLGSIKVPTREELLGDWAVTSEDLAREEEARRRKRQADRWEAMDAAFAMGIEKNFRKICPGHEAMETYGYPPEQWRTWSVKLTW</sequence>
<keyword evidence="7 10" id="KW-0804">Transcription</keyword>
<evidence type="ECO:0000256" key="6">
    <source>
        <dbReference type="ARBA" id="ARBA00023159"/>
    </source>
</evidence>
<evidence type="ECO:0000256" key="8">
    <source>
        <dbReference type="ARBA" id="ARBA00023242"/>
    </source>
</evidence>
<organism evidence="11">
    <name type="scientific">Pyricularia oryzae (strain Y34)</name>
    <name type="common">Rice blast fungus</name>
    <name type="synonym">Magnaporthe oryzae</name>
    <dbReference type="NCBI Taxonomy" id="1143189"/>
    <lineage>
        <taxon>Eukaryota</taxon>
        <taxon>Fungi</taxon>
        <taxon>Dikarya</taxon>
        <taxon>Ascomycota</taxon>
        <taxon>Pezizomycotina</taxon>
        <taxon>Sordariomycetes</taxon>
        <taxon>Sordariomycetidae</taxon>
        <taxon>Magnaporthales</taxon>
        <taxon>Pyriculariaceae</taxon>
        <taxon>Pyricularia</taxon>
    </lineage>
</organism>
<evidence type="ECO:0000256" key="2">
    <source>
        <dbReference type="ARBA" id="ARBA00009994"/>
    </source>
</evidence>
<dbReference type="InterPro" id="IPR009244">
    <property type="entry name" value="Mediatior_Med7"/>
</dbReference>
<dbReference type="Gene3D" id="6.10.140.1520">
    <property type="match status" value="1"/>
</dbReference>
<evidence type="ECO:0000256" key="4">
    <source>
        <dbReference type="ARBA" id="ARBA00020631"/>
    </source>
</evidence>
<accession>A0AA97PR03</accession>
<dbReference type="GO" id="GO:0016592">
    <property type="term" value="C:mediator complex"/>
    <property type="evidence" value="ECO:0007669"/>
    <property type="project" value="InterPro"/>
</dbReference>
<dbReference type="EMBL" id="JH793004">
    <property type="protein sequence ID" value="ELQ43508.1"/>
    <property type="molecule type" value="Genomic_DNA"/>
</dbReference>
<dbReference type="InterPro" id="IPR044888">
    <property type="entry name" value="Mediatior_Med7_sf"/>
</dbReference>
<dbReference type="SUPFAM" id="SSF140718">
    <property type="entry name" value="Mediator hinge subcomplex-like"/>
    <property type="match status" value="1"/>
</dbReference>
<dbReference type="Proteomes" id="UP000011086">
    <property type="component" value="Unassembled WGS sequence"/>
</dbReference>
<dbReference type="PANTHER" id="PTHR21428">
    <property type="entry name" value="MEDIATOR OF RNA POLYMERASE II TRANSCRIPTION SUBUNIT 7"/>
    <property type="match status" value="1"/>
</dbReference>
<keyword evidence="5 10" id="KW-0805">Transcription regulation</keyword>
<dbReference type="PANTHER" id="PTHR21428:SF11">
    <property type="entry name" value="MEDIATOR OF RNA POLYMERASE II TRANSCRIPTION SUBUNIT 7"/>
    <property type="match status" value="1"/>
</dbReference>
<protein>
    <recommendedName>
        <fullName evidence="4 10">Mediator of RNA polymerase II transcription subunit 7</fullName>
    </recommendedName>
</protein>
<comment type="similarity">
    <text evidence="2 10">Belongs to the Mediator complex subunit 7 family.</text>
</comment>
<evidence type="ECO:0000256" key="7">
    <source>
        <dbReference type="ARBA" id="ARBA00023163"/>
    </source>
</evidence>
<dbReference type="AlphaFoldDB" id="A0AA97PR03"/>
<keyword evidence="8 10" id="KW-0539">Nucleus</keyword>
<dbReference type="InterPro" id="IPR037212">
    <property type="entry name" value="Med7/Med21-like"/>
</dbReference>
<dbReference type="GO" id="GO:0003712">
    <property type="term" value="F:transcription coregulator activity"/>
    <property type="evidence" value="ECO:0007669"/>
    <property type="project" value="InterPro"/>
</dbReference>
<comment type="subunit">
    <text evidence="3 10">Component of the Mediator complex.</text>
</comment>